<sequence length="132" mass="15094">MRVEEAESLVKQQQTVKDEAIGPNHELHNLVDGLDESMLLQWKSLAEIAKGKCCFWRFVLLQLTILQANILSDETGKENKEIEALVDEASKLVGSSHKKNSNYYSTYTIRYFLKKQEDGSWKLCEGDVEIQS</sequence>
<gene>
    <name evidence="2" type="ORF">LSAT_V11C200056670</name>
</gene>
<reference evidence="2 3" key="1">
    <citation type="journal article" date="2017" name="Nat. Commun.">
        <title>Genome assembly with in vitro proximity ligation data and whole-genome triplication in lettuce.</title>
        <authorList>
            <person name="Reyes-Chin-Wo S."/>
            <person name="Wang Z."/>
            <person name="Yang X."/>
            <person name="Kozik A."/>
            <person name="Arikit S."/>
            <person name="Song C."/>
            <person name="Xia L."/>
            <person name="Froenicke L."/>
            <person name="Lavelle D.O."/>
            <person name="Truco M.J."/>
            <person name="Xia R."/>
            <person name="Zhu S."/>
            <person name="Xu C."/>
            <person name="Xu H."/>
            <person name="Xu X."/>
            <person name="Cox K."/>
            <person name="Korf I."/>
            <person name="Meyers B.C."/>
            <person name="Michelmore R.W."/>
        </authorList>
    </citation>
    <scope>NUCLEOTIDE SEQUENCE [LARGE SCALE GENOMIC DNA]</scope>
    <source>
        <strain evidence="3">cv. Salinas</strain>
        <tissue evidence="2">Seedlings</tissue>
    </source>
</reference>
<dbReference type="EMBL" id="NBSK02000002">
    <property type="protein sequence ID" value="KAJ0220355.1"/>
    <property type="molecule type" value="Genomic_DNA"/>
</dbReference>
<dbReference type="Proteomes" id="UP000235145">
    <property type="component" value="Unassembled WGS sequence"/>
</dbReference>
<dbReference type="InterPro" id="IPR025344">
    <property type="entry name" value="CDP1-like_IMS"/>
</dbReference>
<dbReference type="PANTHER" id="PTHR33925:SF2">
    <property type="entry name" value="PLASTID DIVISION PROTEIN CDP1, CHLOROPLASTIC"/>
    <property type="match status" value="1"/>
</dbReference>
<keyword evidence="3" id="KW-1185">Reference proteome</keyword>
<dbReference type="Pfam" id="PF13355">
    <property type="entry name" value="ARC6-like_IMS"/>
    <property type="match status" value="1"/>
</dbReference>
<accession>A0A9R1W8E5</accession>
<comment type="caution">
    <text evidence="2">The sequence shown here is derived from an EMBL/GenBank/DDBJ whole genome shotgun (WGS) entry which is preliminary data.</text>
</comment>
<dbReference type="InterPro" id="IPR044685">
    <property type="entry name" value="CPD1-like"/>
</dbReference>
<evidence type="ECO:0000313" key="3">
    <source>
        <dbReference type="Proteomes" id="UP000235145"/>
    </source>
</evidence>
<organism evidence="2 3">
    <name type="scientific">Lactuca sativa</name>
    <name type="common">Garden lettuce</name>
    <dbReference type="NCBI Taxonomy" id="4236"/>
    <lineage>
        <taxon>Eukaryota</taxon>
        <taxon>Viridiplantae</taxon>
        <taxon>Streptophyta</taxon>
        <taxon>Embryophyta</taxon>
        <taxon>Tracheophyta</taxon>
        <taxon>Spermatophyta</taxon>
        <taxon>Magnoliopsida</taxon>
        <taxon>eudicotyledons</taxon>
        <taxon>Gunneridae</taxon>
        <taxon>Pentapetalae</taxon>
        <taxon>asterids</taxon>
        <taxon>campanulids</taxon>
        <taxon>Asterales</taxon>
        <taxon>Asteraceae</taxon>
        <taxon>Cichorioideae</taxon>
        <taxon>Cichorieae</taxon>
        <taxon>Lactucinae</taxon>
        <taxon>Lactuca</taxon>
    </lineage>
</organism>
<evidence type="ECO:0000313" key="2">
    <source>
        <dbReference type="EMBL" id="KAJ0220355.1"/>
    </source>
</evidence>
<evidence type="ECO:0000259" key="1">
    <source>
        <dbReference type="Pfam" id="PF13355"/>
    </source>
</evidence>
<dbReference type="AlphaFoldDB" id="A0A9R1W8E5"/>
<dbReference type="PANTHER" id="PTHR33925">
    <property type="entry name" value="PLASTID DIVISION PROTEIN CDP1, CHLOROPLASTIC-RELATED"/>
    <property type="match status" value="1"/>
</dbReference>
<name>A0A9R1W8E5_LACSA</name>
<proteinExistence type="predicted"/>
<protein>
    <recommendedName>
        <fullName evidence="1">Plastid division protein CDP1-like IMS domain-containing protein</fullName>
    </recommendedName>
</protein>
<feature type="domain" description="Plastid division protein CDP1-like IMS" evidence="1">
    <location>
        <begin position="6"/>
        <end position="123"/>
    </location>
</feature>